<reference evidence="5 6" key="1">
    <citation type="journal article" date="2016" name="Sci. Rep.">
        <title>Evaluation of genetic diversity among strains of the human gut commensal Bifidobacterium adolescentis.</title>
        <authorList>
            <person name="Duranti S."/>
            <person name="Milani C."/>
            <person name="Lugli G.A."/>
            <person name="Mancabelli L."/>
            <person name="Turroni F."/>
            <person name="Ferrario C."/>
            <person name="Mangifesta M."/>
            <person name="Viappiani A."/>
            <person name="Sanchez B."/>
            <person name="Margolles A."/>
            <person name="van Sinderen D."/>
            <person name="Ventura M."/>
        </authorList>
    </citation>
    <scope>NUCLEOTIDE SEQUENCE [LARGE SCALE GENOMIC DNA]</scope>
    <source>
        <strain evidence="5 6">AD2-8</strain>
    </source>
</reference>
<evidence type="ECO:0000313" key="7">
    <source>
        <dbReference type="Proteomes" id="UP000470926"/>
    </source>
</evidence>
<keyword evidence="2 5" id="KW-0808">Transferase</keyword>
<dbReference type="AlphaFoldDB" id="A0A174DVB7"/>
<evidence type="ECO:0000313" key="6">
    <source>
        <dbReference type="Proteomes" id="UP000193664"/>
    </source>
</evidence>
<dbReference type="Gene3D" id="3.90.550.10">
    <property type="entry name" value="Spore Coat Polysaccharide Biosynthesis Protein SpsA, Chain A"/>
    <property type="match status" value="1"/>
</dbReference>
<evidence type="ECO:0000259" key="3">
    <source>
        <dbReference type="Pfam" id="PF00535"/>
    </source>
</evidence>
<dbReference type="Proteomes" id="UP000470926">
    <property type="component" value="Unassembled WGS sequence"/>
</dbReference>
<keyword evidence="1" id="KW-0328">Glycosyltransferase</keyword>
<dbReference type="PANTHER" id="PTHR22916:SF51">
    <property type="entry name" value="GLYCOSYLTRANSFERASE EPSH-RELATED"/>
    <property type="match status" value="1"/>
</dbReference>
<dbReference type="Pfam" id="PF00535">
    <property type="entry name" value="Glycos_transf_2"/>
    <property type="match status" value="1"/>
</dbReference>
<dbReference type="GO" id="GO:0016757">
    <property type="term" value="F:glycosyltransferase activity"/>
    <property type="evidence" value="ECO:0007669"/>
    <property type="project" value="UniProtKB-KW"/>
</dbReference>
<accession>A0A174DVB7</accession>
<organism evidence="5 6">
    <name type="scientific">Bifidobacterium adolescentis</name>
    <dbReference type="NCBI Taxonomy" id="1680"/>
    <lineage>
        <taxon>Bacteria</taxon>
        <taxon>Bacillati</taxon>
        <taxon>Actinomycetota</taxon>
        <taxon>Actinomycetes</taxon>
        <taxon>Bifidobacteriales</taxon>
        <taxon>Bifidobacteriaceae</taxon>
        <taxon>Bifidobacterium</taxon>
    </lineage>
</organism>
<evidence type="ECO:0000313" key="4">
    <source>
        <dbReference type="EMBL" id="KAB6029167.1"/>
    </source>
</evidence>
<evidence type="ECO:0000256" key="2">
    <source>
        <dbReference type="ARBA" id="ARBA00022679"/>
    </source>
</evidence>
<name>A0A174DVB7_BIFAD</name>
<evidence type="ECO:0000256" key="1">
    <source>
        <dbReference type="ARBA" id="ARBA00022676"/>
    </source>
</evidence>
<dbReference type="InterPro" id="IPR001173">
    <property type="entry name" value="Glyco_trans_2-like"/>
</dbReference>
<dbReference type="SUPFAM" id="SSF53448">
    <property type="entry name" value="Nucleotide-diphospho-sugar transferases"/>
    <property type="match status" value="1"/>
</dbReference>
<comment type="caution">
    <text evidence="5">The sequence shown here is derived from an EMBL/GenBank/DDBJ whole genome shotgun (WGS) entry which is preliminary data.</text>
</comment>
<dbReference type="CDD" id="cd00761">
    <property type="entry name" value="Glyco_tranf_GTA_type"/>
    <property type="match status" value="1"/>
</dbReference>
<dbReference type="Proteomes" id="UP000193664">
    <property type="component" value="Unassembled WGS sequence"/>
</dbReference>
<evidence type="ECO:0000313" key="5">
    <source>
        <dbReference type="EMBL" id="OSG92120.1"/>
    </source>
</evidence>
<reference evidence="4 7" key="2">
    <citation type="journal article" date="2019" name="Nat. Med.">
        <title>A library of human gut bacterial isolates paired with longitudinal multiomics data enables mechanistic microbiome research.</title>
        <authorList>
            <person name="Poyet M."/>
            <person name="Groussin M."/>
            <person name="Gibbons S.M."/>
            <person name="Avila-Pacheco J."/>
            <person name="Jiang X."/>
            <person name="Kearney S.M."/>
            <person name="Perrotta A.R."/>
            <person name="Berdy B."/>
            <person name="Zhao S."/>
            <person name="Lieberman T.D."/>
            <person name="Swanson P.K."/>
            <person name="Smith M."/>
            <person name="Roesemann S."/>
            <person name="Alexander J.E."/>
            <person name="Rich S.A."/>
            <person name="Livny J."/>
            <person name="Vlamakis H."/>
            <person name="Clish C."/>
            <person name="Bullock K."/>
            <person name="Deik A."/>
            <person name="Scott J."/>
            <person name="Pierce K.A."/>
            <person name="Xavier R.J."/>
            <person name="Alm E.J."/>
        </authorList>
    </citation>
    <scope>NUCLEOTIDE SEQUENCE [LARGE SCALE GENOMIC DNA]</scope>
    <source>
        <strain evidence="4 7">BIOML-A26</strain>
    </source>
</reference>
<dbReference type="EMBL" id="LNKF01000009">
    <property type="protein sequence ID" value="OSG92120.1"/>
    <property type="molecule type" value="Genomic_DNA"/>
</dbReference>
<feature type="domain" description="Glycosyltransferase 2-like" evidence="3">
    <location>
        <begin position="10"/>
        <end position="131"/>
    </location>
</feature>
<dbReference type="InterPro" id="IPR029044">
    <property type="entry name" value="Nucleotide-diphossugar_trans"/>
</dbReference>
<dbReference type="EMBL" id="WDFR01000004">
    <property type="protein sequence ID" value="KAB6029167.1"/>
    <property type="molecule type" value="Genomic_DNA"/>
</dbReference>
<dbReference type="RefSeq" id="WP_081024401.1">
    <property type="nucleotide sequence ID" value="NZ_CZAA01000010.1"/>
</dbReference>
<gene>
    <name evidence="5" type="ORF">AD0028_1625</name>
    <name evidence="4" type="ORF">GA542_08060</name>
</gene>
<proteinExistence type="predicted"/>
<protein>
    <submittedName>
        <fullName evidence="5">Glycosyl transferase CpsJ</fullName>
    </submittedName>
    <submittedName>
        <fullName evidence="4">Glycosyltransferase family 2 protein</fullName>
    </submittedName>
</protein>
<dbReference type="PANTHER" id="PTHR22916">
    <property type="entry name" value="GLYCOSYLTRANSFERASE"/>
    <property type="match status" value="1"/>
</dbReference>
<sequence length="326" mass="37121">MKSKMDPLVSVVIPVYNVESYLHECVKSVVEQTYTNIEIILVDDGSTDNSGTLCDEFALSDSRICVFHKKNGGLSDARNYGIRRSRGSLISFIDSDDYVSSDYIMHLYQALVRGNTDIAATSICIFHNGELPKVDKHNTAVFHVYDACDALEDMLYMRHLEPNAFPKIYKRELFDTIQYPVGKLYEDIATTAKLIDKAGKIAYLNEKDYYYRIRPNSIQTASFNPKKLDLLDQLNVVKSIVQTTYPSIINAYYSKEQSALFNLYMNISPDDTKEMLGIADDLWHGIKKNRISVLKDREARPDARIASLLSFLGSIPCRCVYKLVRK</sequence>